<reference evidence="3 4" key="1">
    <citation type="submission" date="2020-07" db="EMBL/GenBank/DDBJ databases">
        <title>isolation of Luteimonas sp. SJ-16.</title>
        <authorList>
            <person name="Huang X.-X."/>
            <person name="Xu L."/>
            <person name="Sun J.-Q."/>
        </authorList>
    </citation>
    <scope>NUCLEOTIDE SEQUENCE [LARGE SCALE GENOMIC DNA]</scope>
    <source>
        <strain evidence="3 4">SJ-16</strain>
    </source>
</reference>
<feature type="transmembrane region" description="Helical" evidence="1">
    <location>
        <begin position="187"/>
        <end position="208"/>
    </location>
</feature>
<proteinExistence type="predicted"/>
<evidence type="ECO:0000313" key="3">
    <source>
        <dbReference type="EMBL" id="NYZ63239.1"/>
    </source>
</evidence>
<dbReference type="Pfam" id="PF06724">
    <property type="entry name" value="DUF1206"/>
    <property type="match status" value="3"/>
</dbReference>
<evidence type="ECO:0000259" key="2">
    <source>
        <dbReference type="Pfam" id="PF06724"/>
    </source>
</evidence>
<feature type="domain" description="DUF1206" evidence="2">
    <location>
        <begin position="15"/>
        <end position="80"/>
    </location>
</feature>
<dbReference type="Proteomes" id="UP000589896">
    <property type="component" value="Unassembled WGS sequence"/>
</dbReference>
<protein>
    <submittedName>
        <fullName evidence="3">DUF1206 domain-containing protein</fullName>
    </submittedName>
</protein>
<comment type="caution">
    <text evidence="3">The sequence shown here is derived from an EMBL/GenBank/DDBJ whole genome shotgun (WGS) entry which is preliminary data.</text>
</comment>
<feature type="transmembrane region" description="Helical" evidence="1">
    <location>
        <begin position="141"/>
        <end position="166"/>
    </location>
</feature>
<sequence length="262" mass="27971">MVRRAGGWVPPLARLGYAAKGIVFMLVGWIALQAAMDAGSPQGSAGALASLTDERGGRVALLMIAAGLLCHVAWRAVQALIDPEHPGGIDARRVAMRAFYALSGVIYTSLALTAWRLSQGRPDGSGEGQTLWVRRLLEQPFGTWLVMAVGIGVMLYGLQQIHAAWTGNLDKRMTGSAHAHVSRGVRLVGRIGTAARGIVFLPIGWFVFGAGREYRAENAADTAEVLRMLGHGWLLMAVAAGLVAYGIYQLAKAVYRRIDAPA</sequence>
<dbReference type="EMBL" id="JACCJZ010000017">
    <property type="protein sequence ID" value="NYZ63239.1"/>
    <property type="molecule type" value="Genomic_DNA"/>
</dbReference>
<feature type="domain" description="DUF1206" evidence="2">
    <location>
        <begin position="100"/>
        <end position="167"/>
    </location>
</feature>
<organism evidence="3 4">
    <name type="scientific">Luteimonas deserti</name>
    <dbReference type="NCBI Taxonomy" id="2752306"/>
    <lineage>
        <taxon>Bacteria</taxon>
        <taxon>Pseudomonadati</taxon>
        <taxon>Pseudomonadota</taxon>
        <taxon>Gammaproteobacteria</taxon>
        <taxon>Lysobacterales</taxon>
        <taxon>Lysobacteraceae</taxon>
        <taxon>Luteimonas</taxon>
    </lineage>
</organism>
<dbReference type="InterPro" id="IPR009597">
    <property type="entry name" value="DUF1206"/>
</dbReference>
<feature type="transmembrane region" description="Helical" evidence="1">
    <location>
        <begin position="98"/>
        <end position="117"/>
    </location>
</feature>
<keyword evidence="1" id="KW-1133">Transmembrane helix</keyword>
<evidence type="ECO:0000313" key="4">
    <source>
        <dbReference type="Proteomes" id="UP000589896"/>
    </source>
</evidence>
<accession>A0A7Z0QSC1</accession>
<keyword evidence="1" id="KW-0812">Transmembrane</keyword>
<gene>
    <name evidence="3" type="ORF">H0E82_10750</name>
</gene>
<feature type="transmembrane region" description="Helical" evidence="1">
    <location>
        <begin position="12"/>
        <end position="36"/>
    </location>
</feature>
<name>A0A7Z0QSC1_9GAMM</name>
<evidence type="ECO:0000256" key="1">
    <source>
        <dbReference type="SAM" id="Phobius"/>
    </source>
</evidence>
<feature type="domain" description="DUF1206" evidence="2">
    <location>
        <begin position="191"/>
        <end position="256"/>
    </location>
</feature>
<keyword evidence="1" id="KW-0472">Membrane</keyword>
<keyword evidence="4" id="KW-1185">Reference proteome</keyword>
<dbReference type="RefSeq" id="WP_180545444.1">
    <property type="nucleotide sequence ID" value="NZ_JACCJZ010000017.1"/>
</dbReference>
<dbReference type="AlphaFoldDB" id="A0A7Z0QSC1"/>
<feature type="transmembrane region" description="Helical" evidence="1">
    <location>
        <begin position="228"/>
        <end position="248"/>
    </location>
</feature>
<feature type="transmembrane region" description="Helical" evidence="1">
    <location>
        <begin position="56"/>
        <end position="77"/>
    </location>
</feature>